<reference evidence="2" key="1">
    <citation type="submission" date="2022-11" db="UniProtKB">
        <authorList>
            <consortium name="WormBaseParasite"/>
        </authorList>
    </citation>
    <scope>IDENTIFICATION</scope>
</reference>
<accession>A0AC34Q1Z0</accession>
<evidence type="ECO:0000313" key="1">
    <source>
        <dbReference type="Proteomes" id="UP000887576"/>
    </source>
</evidence>
<dbReference type="WBParaSite" id="JU765_v2.g12174.t1">
    <property type="protein sequence ID" value="JU765_v2.g12174.t1"/>
    <property type="gene ID" value="JU765_v2.g12174"/>
</dbReference>
<dbReference type="Proteomes" id="UP000887576">
    <property type="component" value="Unplaced"/>
</dbReference>
<evidence type="ECO:0000313" key="2">
    <source>
        <dbReference type="WBParaSite" id="JU765_v2.g12174.t1"/>
    </source>
</evidence>
<protein>
    <submittedName>
        <fullName evidence="2">PAT complex subunit CCDC47</fullName>
    </submittedName>
</protein>
<proteinExistence type="predicted"/>
<name>A0AC34Q1Z0_9BILA</name>
<sequence length="453" mass="53065">MKFKWLLNFLLLGLLINISFSLDFDEDNEFAEFEVAEELPKPDQTEQKKEKVTTTTVKPNLEEEFDEFEPKKTVLEEEDEFEIEDVRIEENNQEGKPLEIKPLTFADIPTHFRLNWSSYQVEALCLVIIVIYLINYLIGKQRNQNVANKWFAENIDGLSEQFSLVGDDGVSENPGRTVVKETDYSFLVWSSGRVGVQGMLSQLKLIKRQDLAGLIYNYIQPTYDRVIHKVEMDKGEMDSIILAFGNKRSVAKAYKEMADLSTYAVERKSLDKFGLPSNFALYAELGETVPAIIDHYVVQKIKNCEKYIDLIHISDQFCGLKLQEGETYTRMPETSVTLFFTYNIIDTPESEQINKELLDLTFYIIDKLRRYRISREGKMKADKKRQAVEESFLKITHQQRQEIAQARREEKARERKQRLLEEEDPEKQRKLQKLEEKQELRARKPKVKQLKIK</sequence>
<organism evidence="1 2">
    <name type="scientific">Panagrolaimus sp. JU765</name>
    <dbReference type="NCBI Taxonomy" id="591449"/>
    <lineage>
        <taxon>Eukaryota</taxon>
        <taxon>Metazoa</taxon>
        <taxon>Ecdysozoa</taxon>
        <taxon>Nematoda</taxon>
        <taxon>Chromadorea</taxon>
        <taxon>Rhabditida</taxon>
        <taxon>Tylenchina</taxon>
        <taxon>Panagrolaimomorpha</taxon>
        <taxon>Panagrolaimoidea</taxon>
        <taxon>Panagrolaimidae</taxon>
        <taxon>Panagrolaimus</taxon>
    </lineage>
</organism>